<evidence type="ECO:0008006" key="7">
    <source>
        <dbReference type="Google" id="ProtNLM"/>
    </source>
</evidence>
<feature type="region of interest" description="Disordered" evidence="4">
    <location>
        <begin position="447"/>
        <end position="656"/>
    </location>
</feature>
<feature type="region of interest" description="Disordered" evidence="4">
    <location>
        <begin position="295"/>
        <end position="342"/>
    </location>
</feature>
<evidence type="ECO:0000256" key="4">
    <source>
        <dbReference type="SAM" id="MobiDB-lite"/>
    </source>
</evidence>
<feature type="compositionally biased region" description="Acidic residues" evidence="4">
    <location>
        <begin position="502"/>
        <end position="513"/>
    </location>
</feature>
<feature type="compositionally biased region" description="Basic and acidic residues" evidence="4">
    <location>
        <begin position="620"/>
        <end position="641"/>
    </location>
</feature>
<feature type="region of interest" description="Disordered" evidence="4">
    <location>
        <begin position="403"/>
        <end position="429"/>
    </location>
</feature>
<name>A0A6D2IK12_9BRAS</name>
<organism evidence="5 6">
    <name type="scientific">Microthlaspi erraticum</name>
    <dbReference type="NCBI Taxonomy" id="1685480"/>
    <lineage>
        <taxon>Eukaryota</taxon>
        <taxon>Viridiplantae</taxon>
        <taxon>Streptophyta</taxon>
        <taxon>Embryophyta</taxon>
        <taxon>Tracheophyta</taxon>
        <taxon>Spermatophyta</taxon>
        <taxon>Magnoliopsida</taxon>
        <taxon>eudicotyledons</taxon>
        <taxon>Gunneridae</taxon>
        <taxon>Pentapetalae</taxon>
        <taxon>rosids</taxon>
        <taxon>malvids</taxon>
        <taxon>Brassicales</taxon>
        <taxon>Brassicaceae</taxon>
        <taxon>Coluteocarpeae</taxon>
        <taxon>Microthlaspi</taxon>
    </lineage>
</organism>
<feature type="compositionally biased region" description="Polar residues" evidence="4">
    <location>
        <begin position="299"/>
        <end position="313"/>
    </location>
</feature>
<feature type="region of interest" description="Disordered" evidence="4">
    <location>
        <begin position="69"/>
        <end position="136"/>
    </location>
</feature>
<feature type="compositionally biased region" description="Polar residues" evidence="4">
    <location>
        <begin position="117"/>
        <end position="127"/>
    </location>
</feature>
<dbReference type="GO" id="GO:0000776">
    <property type="term" value="C:kinetochore"/>
    <property type="evidence" value="ECO:0007669"/>
    <property type="project" value="InterPro"/>
</dbReference>
<evidence type="ECO:0000313" key="5">
    <source>
        <dbReference type="EMBL" id="CAA7028661.1"/>
    </source>
</evidence>
<dbReference type="InterPro" id="IPR028386">
    <property type="entry name" value="CENP-C/Mif2/cnp3"/>
</dbReference>
<dbReference type="GO" id="GO:0051315">
    <property type="term" value="P:attachment of mitotic spindle microtubules to kinetochore"/>
    <property type="evidence" value="ECO:0007669"/>
    <property type="project" value="TreeGrafter"/>
</dbReference>
<feature type="compositionally biased region" description="Basic and acidic residues" evidence="4">
    <location>
        <begin position="103"/>
        <end position="112"/>
    </location>
</feature>
<feature type="region of interest" description="Disordered" evidence="4">
    <location>
        <begin position="160"/>
        <end position="233"/>
    </location>
</feature>
<evidence type="ECO:0000256" key="2">
    <source>
        <dbReference type="ARBA" id="ARBA00010291"/>
    </source>
</evidence>
<dbReference type="OrthoDB" id="1939643at2759"/>
<feature type="compositionally biased region" description="Polar residues" evidence="4">
    <location>
        <begin position="187"/>
        <end position="200"/>
    </location>
</feature>
<comment type="caution">
    <text evidence="5">The sequence shown here is derived from an EMBL/GenBank/DDBJ whole genome shotgun (WGS) entry which is preliminary data.</text>
</comment>
<dbReference type="EMBL" id="CACVBM020001071">
    <property type="protein sequence ID" value="CAA7028661.1"/>
    <property type="molecule type" value="Genomic_DNA"/>
</dbReference>
<dbReference type="GO" id="GO:0051382">
    <property type="term" value="P:kinetochore assembly"/>
    <property type="evidence" value="ECO:0007669"/>
    <property type="project" value="InterPro"/>
</dbReference>
<comment type="similarity">
    <text evidence="2">Belongs to the CENP-C/MIF2 family.</text>
</comment>
<feature type="compositionally biased region" description="Polar residues" evidence="4">
    <location>
        <begin position="559"/>
        <end position="572"/>
    </location>
</feature>
<feature type="compositionally biased region" description="Basic and acidic residues" evidence="4">
    <location>
        <begin position="532"/>
        <end position="550"/>
    </location>
</feature>
<feature type="compositionally biased region" description="Basic and acidic residues" evidence="4">
    <location>
        <begin position="594"/>
        <end position="613"/>
    </location>
</feature>
<dbReference type="AlphaFoldDB" id="A0A6D2IK12"/>
<dbReference type="PANTHER" id="PTHR16684:SF11">
    <property type="entry name" value="CENTROMERE PROTEIN C"/>
    <property type="match status" value="1"/>
</dbReference>
<accession>A0A6D2IK12</accession>
<dbReference type="GO" id="GO:0019237">
    <property type="term" value="F:centromeric DNA binding"/>
    <property type="evidence" value="ECO:0007669"/>
    <property type="project" value="InterPro"/>
</dbReference>
<evidence type="ECO:0000313" key="6">
    <source>
        <dbReference type="Proteomes" id="UP000467841"/>
    </source>
</evidence>
<evidence type="ECO:0000256" key="1">
    <source>
        <dbReference type="ARBA" id="ARBA00004123"/>
    </source>
</evidence>
<protein>
    <recommendedName>
        <fullName evidence="7">Centromere protein C/Mif2/cnp3</fullName>
    </recommendedName>
</protein>
<keyword evidence="6" id="KW-1185">Reference proteome</keyword>
<dbReference type="GO" id="GO:0005634">
    <property type="term" value="C:nucleus"/>
    <property type="evidence" value="ECO:0007669"/>
    <property type="project" value="UniProtKB-SubCell"/>
</dbReference>
<reference evidence="5" key="1">
    <citation type="submission" date="2020-01" db="EMBL/GenBank/DDBJ databases">
        <authorList>
            <person name="Mishra B."/>
        </authorList>
    </citation>
    <scope>NUCLEOTIDE SEQUENCE [LARGE SCALE GENOMIC DNA]</scope>
</reference>
<dbReference type="Proteomes" id="UP000467841">
    <property type="component" value="Unassembled WGS sequence"/>
</dbReference>
<evidence type="ECO:0000256" key="3">
    <source>
        <dbReference type="ARBA" id="ARBA00023242"/>
    </source>
</evidence>
<keyword evidence="3" id="KW-0539">Nucleus</keyword>
<comment type="subcellular location">
    <subcellularLocation>
        <location evidence="1">Nucleus</location>
    </subcellularLocation>
</comment>
<proteinExistence type="inferred from homology"/>
<dbReference type="PANTHER" id="PTHR16684">
    <property type="entry name" value="CENTROMERE PROTEIN C"/>
    <property type="match status" value="1"/>
</dbReference>
<gene>
    <name evidence="5" type="ORF">MERR_LOCUS15896</name>
</gene>
<dbReference type="GO" id="GO:0051455">
    <property type="term" value="P:spindle attachment to meiosis I kinetochore"/>
    <property type="evidence" value="ECO:0007669"/>
    <property type="project" value="TreeGrafter"/>
</dbReference>
<sequence>MADLSRSSNLEEDPLHAYSGLSLFPRTLKSLSNPLPPPNYQSDDLQQTHTLLESMPFEIQQEHQEQAKAILGESSELLKQGTGTSVASEDANKGVKNNKRERRPALERERKHFTLKAPTSQQPQNEPTFDASKYPKPDDFFAAYERYQNAHREWEKQTGAVVTDTHQNQPSKPPRRPEIPGRKRGSYKNTYTDSYFTDLNTSEKENPIPSEQSLERTAAAHDTTADREVDDSTVDADKNLKNILTELLSCSPDELEGDAGVKLLNERLNIKPVDKEMLSFPEVPDFPDVRRMDLKASGRNPSNQRTALSNIQNLPKGINSDAARKDSMSSSSIPPEDHISVPESHYLVPGDRQSREVDLVKDLNAGFRSSVANNVDKVITSASPSNLDTSYVASDFNSSVQKSSCKDGSDTHSGIHRSHSGPVGDADNCVDDGITNRDSVTLEVNVDMQTKGNEIDVPVSESEANRNTGRRKNDSDINEGTELLDNLAEYASKEAARMDPFTVEEDNISDQQDESSKSPNRAPEQYNTMDGSVEHAEHIQGQHGEEKDNTDTACGLQEVNAQQEVHSSSQKQTSERRKRGGSSDSNMKKRSKTVHNESEGDKRMETVTRDSGAKKQPKRNSNEREEKKKNQMKKVTREGKIFSRRKSLAGAGTKWDSGVRRSTRIKSRPLEYWKGERFLFGRIHESLTTVIGIKYATASPDMKGRREKQRDMNVKSFVSDEYKELLDSVALH</sequence>